<comment type="caution">
    <text evidence="8">The sequence shown here is derived from an EMBL/GenBank/DDBJ whole genome shotgun (WGS) entry which is preliminary data.</text>
</comment>
<dbReference type="Proteomes" id="UP000023268">
    <property type="component" value="Unassembled WGS sequence"/>
</dbReference>
<accession>A0A016XDU8</accession>
<comment type="function">
    <text evidence="5 6">Structural component of flagellum, the bacterial motility apparatus. Part of the rod structure of flagellar basal body.</text>
</comment>
<evidence type="ECO:0000256" key="5">
    <source>
        <dbReference type="ARBA" id="ARBA00024934"/>
    </source>
</evidence>
<dbReference type="PROSITE" id="PS00588">
    <property type="entry name" value="FLAGELLA_BB_ROD"/>
    <property type="match status" value="1"/>
</dbReference>
<evidence type="ECO:0000259" key="7">
    <source>
        <dbReference type="Pfam" id="PF00460"/>
    </source>
</evidence>
<dbReference type="PIRSF" id="PIRSF002889">
    <property type="entry name" value="Rod_FlgB"/>
    <property type="match status" value="1"/>
</dbReference>
<dbReference type="OrthoDB" id="9788334at2"/>
<gene>
    <name evidence="8" type="ORF">AZ34_02115</name>
</gene>
<evidence type="ECO:0000256" key="3">
    <source>
        <dbReference type="ARBA" id="ARBA00014376"/>
    </source>
</evidence>
<evidence type="ECO:0000256" key="2">
    <source>
        <dbReference type="ARBA" id="ARBA00009677"/>
    </source>
</evidence>
<dbReference type="GO" id="GO:0030694">
    <property type="term" value="C:bacterial-type flagellum basal body, rod"/>
    <property type="evidence" value="ECO:0007669"/>
    <property type="project" value="InterPro"/>
</dbReference>
<evidence type="ECO:0000256" key="1">
    <source>
        <dbReference type="ARBA" id="ARBA00004117"/>
    </source>
</evidence>
<dbReference type="Pfam" id="PF00460">
    <property type="entry name" value="Flg_bb_rod"/>
    <property type="match status" value="1"/>
</dbReference>
<dbReference type="EMBL" id="JEMG01000001">
    <property type="protein sequence ID" value="EYC49991.1"/>
    <property type="molecule type" value="Genomic_DNA"/>
</dbReference>
<proteinExistence type="inferred from homology"/>
<dbReference type="GO" id="GO:0071973">
    <property type="term" value="P:bacterial-type flagellum-dependent cell motility"/>
    <property type="evidence" value="ECO:0007669"/>
    <property type="project" value="InterPro"/>
</dbReference>
<keyword evidence="8" id="KW-0969">Cilium</keyword>
<evidence type="ECO:0000313" key="8">
    <source>
        <dbReference type="EMBL" id="EYC49991.1"/>
    </source>
</evidence>
<dbReference type="InterPro" id="IPR019776">
    <property type="entry name" value="Flagellar_basal_body_rod_CS"/>
</dbReference>
<dbReference type="InterPro" id="IPR006300">
    <property type="entry name" value="FlgB"/>
</dbReference>
<evidence type="ECO:0000256" key="4">
    <source>
        <dbReference type="ARBA" id="ARBA00023143"/>
    </source>
</evidence>
<evidence type="ECO:0000313" key="9">
    <source>
        <dbReference type="Proteomes" id="UP000023268"/>
    </source>
</evidence>
<dbReference type="InterPro" id="IPR001444">
    <property type="entry name" value="Flag_bb_rod_N"/>
</dbReference>
<dbReference type="RefSeq" id="WP_035604293.1">
    <property type="nucleotide sequence ID" value="NZ_JEMG01000001.1"/>
</dbReference>
<organism evidence="8 9">
    <name type="scientific">Hylemonella gracilis str. Niagara R</name>
    <dbReference type="NCBI Taxonomy" id="1458275"/>
    <lineage>
        <taxon>Bacteria</taxon>
        <taxon>Pseudomonadati</taxon>
        <taxon>Pseudomonadota</taxon>
        <taxon>Betaproteobacteria</taxon>
        <taxon>Burkholderiales</taxon>
        <taxon>Comamonadaceae</taxon>
        <taxon>Hylemonella</taxon>
    </lineage>
</organism>
<comment type="subcellular location">
    <subcellularLocation>
        <location evidence="1 6">Bacterial flagellum basal body</location>
    </subcellularLocation>
</comment>
<dbReference type="AlphaFoldDB" id="A0A016XDU8"/>
<name>A0A016XDU8_9BURK</name>
<dbReference type="PANTHER" id="PTHR30435:SF12">
    <property type="entry name" value="FLAGELLAR BASAL BODY ROD PROTEIN FLGB"/>
    <property type="match status" value="1"/>
</dbReference>
<dbReference type="eggNOG" id="COG1815">
    <property type="taxonomic scope" value="Bacteria"/>
</dbReference>
<evidence type="ECO:0000256" key="6">
    <source>
        <dbReference type="PIRNR" id="PIRNR002889"/>
    </source>
</evidence>
<dbReference type="STRING" id="1458275.AZ34_02115"/>
<reference evidence="8 9" key="1">
    <citation type="submission" date="2014-02" db="EMBL/GenBank/DDBJ databases">
        <title>Draft Genome of Hylemonella gracilis isolated from the Niagara River.</title>
        <authorList>
            <person name="Pawlowski D.R."/>
            <person name="Koudelka G.B."/>
        </authorList>
    </citation>
    <scope>NUCLEOTIDE SEQUENCE [LARGE SCALE GENOMIC DNA]</scope>
    <source>
        <strain evidence="8 9">Niagara R</strain>
    </source>
</reference>
<feature type="domain" description="Flagellar basal body rod protein N-terminal" evidence="7">
    <location>
        <begin position="9"/>
        <end position="39"/>
    </location>
</feature>
<dbReference type="PANTHER" id="PTHR30435">
    <property type="entry name" value="FLAGELLAR PROTEIN"/>
    <property type="match status" value="1"/>
</dbReference>
<keyword evidence="8" id="KW-0282">Flagellum</keyword>
<keyword evidence="4 6" id="KW-0975">Bacterial flagellum</keyword>
<comment type="similarity">
    <text evidence="2 6">Belongs to the flagella basal body rod proteins family.</text>
</comment>
<sequence length="161" mass="17266">MLDKLTGTLDFHGNALLLRSERQRTIASNIANGDTPGYQARDFDFKAAMQQALGQTGGQLAQPSTLNISGTAGGTYVPSSQPAIAGATDARHIPLPKNTGQGGLGENGMGYRDQIQPAMDNNSVDMDRERSNFVDNSIRYESTLRFINGYSKTILSAIQGQ</sequence>
<comment type="subunit">
    <text evidence="6">The basal body constitutes a major portion of the flagellar organelle and consists of a number of rings mounted on a central rod.</text>
</comment>
<keyword evidence="8" id="KW-0966">Cell projection</keyword>
<protein>
    <recommendedName>
        <fullName evidence="3 6">Flagellar basal body rod protein FlgB</fullName>
    </recommendedName>
</protein>